<dbReference type="OrthoDB" id="1939754at2759"/>
<dbReference type="PANTHER" id="PTHR33701">
    <property type="entry name" value="TRANSMEMBRANE PROTEIN"/>
    <property type="match status" value="1"/>
</dbReference>
<name>A0A0Q3JE20_BRADI</name>
<keyword evidence="1" id="KW-0175">Coiled coil</keyword>
<evidence type="ECO:0000256" key="1">
    <source>
        <dbReference type="SAM" id="Coils"/>
    </source>
</evidence>
<gene>
    <name evidence="3" type="ORF">BRADI_2g55450v3</name>
</gene>
<reference evidence="3 4" key="1">
    <citation type="journal article" date="2010" name="Nature">
        <title>Genome sequencing and analysis of the model grass Brachypodium distachyon.</title>
        <authorList>
            <consortium name="International Brachypodium Initiative"/>
        </authorList>
    </citation>
    <scope>NUCLEOTIDE SEQUENCE [LARGE SCALE GENOMIC DNA]</scope>
    <source>
        <strain evidence="3 4">Bd21</strain>
    </source>
</reference>
<dbReference type="FunCoup" id="A0A0Q3JE20">
    <property type="interactions" value="751"/>
</dbReference>
<feature type="compositionally biased region" description="Basic and acidic residues" evidence="2">
    <location>
        <begin position="202"/>
        <end position="211"/>
    </location>
</feature>
<accession>A0A0Q3JE20</accession>
<reference evidence="3" key="2">
    <citation type="submission" date="2017-06" db="EMBL/GenBank/DDBJ databases">
        <title>WGS assembly of Brachypodium distachyon.</title>
        <authorList>
            <consortium name="The International Brachypodium Initiative"/>
            <person name="Lucas S."/>
            <person name="Harmon-Smith M."/>
            <person name="Lail K."/>
            <person name="Tice H."/>
            <person name="Grimwood J."/>
            <person name="Bruce D."/>
            <person name="Barry K."/>
            <person name="Shu S."/>
            <person name="Lindquist E."/>
            <person name="Wang M."/>
            <person name="Pitluck S."/>
            <person name="Vogel J.P."/>
            <person name="Garvin D.F."/>
            <person name="Mockler T.C."/>
            <person name="Schmutz J."/>
            <person name="Rokhsar D."/>
            <person name="Bevan M.W."/>
        </authorList>
    </citation>
    <scope>NUCLEOTIDE SEQUENCE</scope>
    <source>
        <strain evidence="3">Bd21</strain>
    </source>
</reference>
<feature type="compositionally biased region" description="Basic and acidic residues" evidence="2">
    <location>
        <begin position="387"/>
        <end position="406"/>
    </location>
</feature>
<dbReference type="AlphaFoldDB" id="A0A0Q3JE20"/>
<feature type="region of interest" description="Disordered" evidence="2">
    <location>
        <begin position="73"/>
        <end position="244"/>
    </location>
</feature>
<dbReference type="STRING" id="15368.A0A0Q3JE20"/>
<feature type="compositionally biased region" description="Polar residues" evidence="2">
    <location>
        <begin position="311"/>
        <end position="322"/>
    </location>
</feature>
<evidence type="ECO:0000256" key="2">
    <source>
        <dbReference type="SAM" id="MobiDB-lite"/>
    </source>
</evidence>
<evidence type="ECO:0000313" key="3">
    <source>
        <dbReference type="EMBL" id="KQK10660.1"/>
    </source>
</evidence>
<feature type="compositionally biased region" description="Acidic residues" evidence="2">
    <location>
        <begin position="212"/>
        <end position="223"/>
    </location>
</feature>
<sequence>MAAEAAMTVDFLRARLLSERSVSRASKERADQLAAKVAELEEQVLAVTAQRQQAERETDEVLAILESRGFSGSQLSEVLDSGSDNDEEELRDTKANGDVASSHGEVEPEQEPAAQREAEEDAQPEPEPGGLSWKGRSVSPRKARQLKQRHRRSYFYLLASEPDPSRCKYRMGQSCRKNKRTELRSPAPVVVEDGTGLAVSAESRKGKQQQDDERDDDLDGEVGGDERSSGDGRGQYVIRCRKDGEMERVLEKQAELIGQFEAEEKAQRDWEKQFNDNRRSPKGDVKAAAYRLDSGRGQSNRRSSKVEEQEASSQVQANSSGKSLPCSKQPESTATRRNQDEQGDANSDACSSYSINARPSRHRAMVKSSSESTDTRISKVSDWSSSRFHDHSHTDGRQLMDTRLDRQPSNNDIDVESVLQALQRAKISLTKKLLSKPLPPSQVTLALPAPGDEYRTEEDFYDGNDSYRGEEHSGSSPSRQEILALPAPEDHRTDFSSFAEKSISSSPPRQEILALPAPGDDCSGEREDVSDLKILMSSPGLLRLPTDSFPPDEMLSTSNGHDSELGLRETARYDPHGSATLALPNSGKCNVPSSAFSVGSAASFLSGVPELPEDLRRGRKPLADVNSFMQRGCDYTVSNKWML</sequence>
<keyword evidence="5" id="KW-1185">Reference proteome</keyword>
<dbReference type="Gramene" id="KQK10660">
    <property type="protein sequence ID" value="KQK10660"/>
    <property type="gene ID" value="BRADI_2g55450v3"/>
</dbReference>
<protein>
    <submittedName>
        <fullName evidence="3 4">Uncharacterized protein</fullName>
    </submittedName>
</protein>
<dbReference type="EMBL" id="CM000881">
    <property type="protein sequence ID" value="KQK10660.1"/>
    <property type="molecule type" value="Genomic_DNA"/>
</dbReference>
<feature type="compositionally biased region" description="Basic residues" evidence="2">
    <location>
        <begin position="139"/>
        <end position="153"/>
    </location>
</feature>
<organism evidence="3">
    <name type="scientific">Brachypodium distachyon</name>
    <name type="common">Purple false brome</name>
    <name type="synonym">Trachynia distachya</name>
    <dbReference type="NCBI Taxonomy" id="15368"/>
    <lineage>
        <taxon>Eukaryota</taxon>
        <taxon>Viridiplantae</taxon>
        <taxon>Streptophyta</taxon>
        <taxon>Embryophyta</taxon>
        <taxon>Tracheophyta</taxon>
        <taxon>Spermatophyta</taxon>
        <taxon>Magnoliopsida</taxon>
        <taxon>Liliopsida</taxon>
        <taxon>Poales</taxon>
        <taxon>Poaceae</taxon>
        <taxon>BOP clade</taxon>
        <taxon>Pooideae</taxon>
        <taxon>Stipodae</taxon>
        <taxon>Brachypodieae</taxon>
        <taxon>Brachypodium</taxon>
    </lineage>
</organism>
<dbReference type="InParanoid" id="A0A0Q3JE20"/>
<reference evidence="4" key="3">
    <citation type="submission" date="2018-08" db="UniProtKB">
        <authorList>
            <consortium name="EnsemblPlants"/>
        </authorList>
    </citation>
    <scope>IDENTIFICATION</scope>
    <source>
        <strain evidence="4">cv. Bd21</strain>
    </source>
</reference>
<feature type="coiled-coil region" evidence="1">
    <location>
        <begin position="23"/>
        <end position="57"/>
    </location>
</feature>
<feature type="region of interest" description="Disordered" evidence="2">
    <location>
        <begin position="259"/>
        <end position="409"/>
    </location>
</feature>
<dbReference type="EnsemblPlants" id="KQK10660">
    <property type="protein sequence ID" value="KQK10660"/>
    <property type="gene ID" value="BRADI_2g55450v3"/>
</dbReference>
<feature type="compositionally biased region" description="Basic and acidic residues" evidence="2">
    <location>
        <begin position="262"/>
        <end position="285"/>
    </location>
</feature>
<proteinExistence type="predicted"/>
<evidence type="ECO:0000313" key="4">
    <source>
        <dbReference type="EnsemblPlants" id="KQK10660"/>
    </source>
</evidence>
<dbReference type="ExpressionAtlas" id="A0A0Q3JE20">
    <property type="expression patterns" value="baseline and differential"/>
</dbReference>
<feature type="compositionally biased region" description="Polar residues" evidence="2">
    <location>
        <begin position="344"/>
        <end position="357"/>
    </location>
</feature>
<evidence type="ECO:0000313" key="5">
    <source>
        <dbReference type="Proteomes" id="UP000008810"/>
    </source>
</evidence>
<feature type="region of interest" description="Disordered" evidence="2">
    <location>
        <begin position="443"/>
        <end position="479"/>
    </location>
</feature>
<dbReference type="PANTHER" id="PTHR33701:SF3">
    <property type="entry name" value="TRANSCRIPTIONAL REGULATOR ATRX"/>
    <property type="match status" value="1"/>
</dbReference>
<dbReference type="Proteomes" id="UP000008810">
    <property type="component" value="Chromosome 2"/>
</dbReference>